<evidence type="ECO:0000313" key="2">
    <source>
        <dbReference type="EMBL" id="EGE09396.1"/>
    </source>
</evidence>
<feature type="region of interest" description="Disordered" evidence="1">
    <location>
        <begin position="67"/>
        <end position="141"/>
    </location>
</feature>
<feature type="compositionally biased region" description="Basic residues" evidence="1">
    <location>
        <begin position="93"/>
        <end position="109"/>
    </location>
</feature>
<evidence type="ECO:0000256" key="1">
    <source>
        <dbReference type="SAM" id="MobiDB-lite"/>
    </source>
</evidence>
<reference evidence="3" key="1">
    <citation type="journal article" date="2012" name="MBio">
        <title>Comparative genome analysis of Trichophyton rubrum and related dermatophytes reveals candidate genes involved in infection.</title>
        <authorList>
            <person name="Martinez D.A."/>
            <person name="Oliver B.G."/>
            <person name="Graeser Y."/>
            <person name="Goldberg J.M."/>
            <person name="Li W."/>
            <person name="Martinez-Rossi N.M."/>
            <person name="Monod M."/>
            <person name="Shelest E."/>
            <person name="Barton R.C."/>
            <person name="Birch E."/>
            <person name="Brakhage A.A."/>
            <person name="Chen Z."/>
            <person name="Gurr S.J."/>
            <person name="Heiman D."/>
            <person name="Heitman J."/>
            <person name="Kosti I."/>
            <person name="Rossi A."/>
            <person name="Saif S."/>
            <person name="Samalova M."/>
            <person name="Saunders C.W."/>
            <person name="Shea T."/>
            <person name="Summerbell R.C."/>
            <person name="Xu J."/>
            <person name="Young S."/>
            <person name="Zeng Q."/>
            <person name="Birren B.W."/>
            <person name="Cuomo C.A."/>
            <person name="White T.C."/>
        </authorList>
    </citation>
    <scope>NUCLEOTIDE SEQUENCE [LARGE SCALE GENOMIC DNA]</scope>
    <source>
        <strain evidence="3">ATCC MYA-4606 / CBS 127.97</strain>
    </source>
</reference>
<feature type="compositionally biased region" description="Basic and acidic residues" evidence="1">
    <location>
        <begin position="110"/>
        <end position="122"/>
    </location>
</feature>
<dbReference type="HOGENOM" id="CLU_1826665_0_0_1"/>
<proteinExistence type="predicted"/>
<accession>F2Q5H8</accession>
<keyword evidence="3" id="KW-1185">Reference proteome</keyword>
<gene>
    <name evidence="2" type="ORF">TEQG_08297</name>
</gene>
<sequence length="141" mass="16110">MVERWKVEVEVEVEERKRGGKQHLSADLCFVQVIHLQAPESKVYYGVKQKGREGCWLAGQRAVLRGDSEAARQARDGAGGRPPCFRCSSRVHSEKKLRKLRKQKQKKKDQKKEEDDQKKRVGPEIGQRMTRGRARACPGQG</sequence>
<dbReference type="Proteomes" id="UP000009169">
    <property type="component" value="Unassembled WGS sequence"/>
</dbReference>
<dbReference type="EMBL" id="DS995804">
    <property type="protein sequence ID" value="EGE09396.1"/>
    <property type="molecule type" value="Genomic_DNA"/>
</dbReference>
<dbReference type="VEuPathDB" id="FungiDB:TEQG_08297"/>
<organism evidence="2 3">
    <name type="scientific">Trichophyton equinum (strain ATCC MYA-4606 / CBS 127.97)</name>
    <name type="common">Horse ringworm fungus</name>
    <dbReference type="NCBI Taxonomy" id="559882"/>
    <lineage>
        <taxon>Eukaryota</taxon>
        <taxon>Fungi</taxon>
        <taxon>Dikarya</taxon>
        <taxon>Ascomycota</taxon>
        <taxon>Pezizomycotina</taxon>
        <taxon>Eurotiomycetes</taxon>
        <taxon>Eurotiomycetidae</taxon>
        <taxon>Onygenales</taxon>
        <taxon>Arthrodermataceae</taxon>
        <taxon>Trichophyton</taxon>
    </lineage>
</organism>
<name>F2Q5H8_TRIEC</name>
<dbReference type="AlphaFoldDB" id="F2Q5H8"/>
<protein>
    <submittedName>
        <fullName evidence="2">Uncharacterized protein</fullName>
    </submittedName>
</protein>
<evidence type="ECO:0000313" key="3">
    <source>
        <dbReference type="Proteomes" id="UP000009169"/>
    </source>
</evidence>